<proteinExistence type="predicted"/>
<dbReference type="Proteomes" id="UP000305546">
    <property type="component" value="Unassembled WGS sequence"/>
</dbReference>
<dbReference type="OrthoDB" id="4203926at2"/>
<evidence type="ECO:0000313" key="2">
    <source>
        <dbReference type="Proteomes" id="UP000305546"/>
    </source>
</evidence>
<accession>A0A5C4LPA6</accession>
<dbReference type="EMBL" id="VDFW01000055">
    <property type="protein sequence ID" value="TNC19085.1"/>
    <property type="molecule type" value="Genomic_DNA"/>
</dbReference>
<name>A0A5C4LPA6_9PSEU</name>
<dbReference type="AlphaFoldDB" id="A0A5C4LPA6"/>
<protein>
    <submittedName>
        <fullName evidence="1">Uncharacterized protein</fullName>
    </submittedName>
</protein>
<keyword evidence="2" id="KW-1185">Reference proteome</keyword>
<organism evidence="1 2">
    <name type="scientific">Amycolatopsis alkalitolerans</name>
    <dbReference type="NCBI Taxonomy" id="2547244"/>
    <lineage>
        <taxon>Bacteria</taxon>
        <taxon>Bacillati</taxon>
        <taxon>Actinomycetota</taxon>
        <taxon>Actinomycetes</taxon>
        <taxon>Pseudonocardiales</taxon>
        <taxon>Pseudonocardiaceae</taxon>
        <taxon>Amycolatopsis</taxon>
    </lineage>
</organism>
<sequence length="60" mass="6588">MSTDSGEPAVPGTYSYEDDVDPICGHHKRSRCQQCGSCTSCDARYRYCCTSCDACYCGED</sequence>
<gene>
    <name evidence="1" type="ORF">FG385_32995</name>
</gene>
<reference evidence="1 2" key="1">
    <citation type="submission" date="2019-06" db="EMBL/GenBank/DDBJ databases">
        <title>Amycolatopsis alkalitolerans sp. nov., isolated from Gastrodia elata Blume.</title>
        <authorList>
            <person name="Narsing Rao M.P."/>
            <person name="Li W.J."/>
        </authorList>
    </citation>
    <scope>NUCLEOTIDE SEQUENCE [LARGE SCALE GENOMIC DNA]</scope>
    <source>
        <strain evidence="1 2">SYSUP0005</strain>
    </source>
</reference>
<evidence type="ECO:0000313" key="1">
    <source>
        <dbReference type="EMBL" id="TNC19085.1"/>
    </source>
</evidence>
<dbReference type="RefSeq" id="WP_139100735.1">
    <property type="nucleotide sequence ID" value="NZ_VDFW01000055.1"/>
</dbReference>
<comment type="caution">
    <text evidence="1">The sequence shown here is derived from an EMBL/GenBank/DDBJ whole genome shotgun (WGS) entry which is preliminary data.</text>
</comment>